<dbReference type="Proteomes" id="UP001412067">
    <property type="component" value="Unassembled WGS sequence"/>
</dbReference>
<keyword evidence="2" id="KW-1185">Reference proteome</keyword>
<dbReference type="EMBL" id="JBBWWR010000008">
    <property type="protein sequence ID" value="KAK8962275.1"/>
    <property type="molecule type" value="Genomic_DNA"/>
</dbReference>
<protein>
    <submittedName>
        <fullName evidence="1">Uncharacterized protein</fullName>
    </submittedName>
</protein>
<gene>
    <name evidence="1" type="ORF">KSP40_PGU013084</name>
</gene>
<name>A0ABR2MDS0_9ASPA</name>
<sequence>MIGCCCCLTSFFAAQSEPSNLIRVASLSGSVEFFSPPTTVLQVISKHRPGCAIWTAAGVILAGRHLQPADQLEPGLLYFLLPLTLVFDTDNDATSLAKLVLRLTAVADRSKPDDGSHLDEPSKLRQSSVVLRPLWRPELETIPELESNSRFSTSSSYNKLTPI</sequence>
<dbReference type="Pfam" id="PF14009">
    <property type="entry name" value="PADRE"/>
    <property type="match status" value="1"/>
</dbReference>
<comment type="caution">
    <text evidence="1">The sequence shown here is derived from an EMBL/GenBank/DDBJ whole genome shotgun (WGS) entry which is preliminary data.</text>
</comment>
<evidence type="ECO:0000313" key="2">
    <source>
        <dbReference type="Proteomes" id="UP001412067"/>
    </source>
</evidence>
<dbReference type="InterPro" id="IPR025322">
    <property type="entry name" value="PADRE_dom"/>
</dbReference>
<proteinExistence type="predicted"/>
<evidence type="ECO:0000313" key="1">
    <source>
        <dbReference type="EMBL" id="KAK8962275.1"/>
    </source>
</evidence>
<organism evidence="1 2">
    <name type="scientific">Platanthera guangdongensis</name>
    <dbReference type="NCBI Taxonomy" id="2320717"/>
    <lineage>
        <taxon>Eukaryota</taxon>
        <taxon>Viridiplantae</taxon>
        <taxon>Streptophyta</taxon>
        <taxon>Embryophyta</taxon>
        <taxon>Tracheophyta</taxon>
        <taxon>Spermatophyta</taxon>
        <taxon>Magnoliopsida</taxon>
        <taxon>Liliopsida</taxon>
        <taxon>Asparagales</taxon>
        <taxon>Orchidaceae</taxon>
        <taxon>Orchidoideae</taxon>
        <taxon>Orchideae</taxon>
        <taxon>Orchidinae</taxon>
        <taxon>Platanthera</taxon>
    </lineage>
</organism>
<reference evidence="1 2" key="1">
    <citation type="journal article" date="2022" name="Nat. Plants">
        <title>Genomes of leafy and leafless Platanthera orchids illuminate the evolution of mycoheterotrophy.</title>
        <authorList>
            <person name="Li M.H."/>
            <person name="Liu K.W."/>
            <person name="Li Z."/>
            <person name="Lu H.C."/>
            <person name="Ye Q.L."/>
            <person name="Zhang D."/>
            <person name="Wang J.Y."/>
            <person name="Li Y.F."/>
            <person name="Zhong Z.M."/>
            <person name="Liu X."/>
            <person name="Yu X."/>
            <person name="Liu D.K."/>
            <person name="Tu X.D."/>
            <person name="Liu B."/>
            <person name="Hao Y."/>
            <person name="Liao X.Y."/>
            <person name="Jiang Y.T."/>
            <person name="Sun W.H."/>
            <person name="Chen J."/>
            <person name="Chen Y.Q."/>
            <person name="Ai Y."/>
            <person name="Zhai J.W."/>
            <person name="Wu S.S."/>
            <person name="Zhou Z."/>
            <person name="Hsiao Y.Y."/>
            <person name="Wu W.L."/>
            <person name="Chen Y.Y."/>
            <person name="Lin Y.F."/>
            <person name="Hsu J.L."/>
            <person name="Li C.Y."/>
            <person name="Wang Z.W."/>
            <person name="Zhao X."/>
            <person name="Zhong W.Y."/>
            <person name="Ma X.K."/>
            <person name="Ma L."/>
            <person name="Huang J."/>
            <person name="Chen G.Z."/>
            <person name="Huang M.Z."/>
            <person name="Huang L."/>
            <person name="Peng D.H."/>
            <person name="Luo Y.B."/>
            <person name="Zou S.Q."/>
            <person name="Chen S.P."/>
            <person name="Lan S."/>
            <person name="Tsai W.C."/>
            <person name="Van de Peer Y."/>
            <person name="Liu Z.J."/>
        </authorList>
    </citation>
    <scope>NUCLEOTIDE SEQUENCE [LARGE SCALE GENOMIC DNA]</scope>
    <source>
        <strain evidence="1">Lor288</strain>
    </source>
</reference>
<accession>A0ABR2MDS0</accession>